<name>A0AAQ4ECV5_AMBAM</name>
<feature type="region of interest" description="Disordered" evidence="9">
    <location>
        <begin position="179"/>
        <end position="202"/>
    </location>
</feature>
<evidence type="ECO:0000256" key="5">
    <source>
        <dbReference type="ARBA" id="ARBA00023028"/>
    </source>
</evidence>
<keyword evidence="5" id="KW-0528">Neurotoxin</keyword>
<reference evidence="10 11" key="1">
    <citation type="journal article" date="2023" name="Arcadia Sci">
        <title>De novo assembly of a long-read Amblyomma americanum tick genome.</title>
        <authorList>
            <person name="Chou S."/>
            <person name="Poskanzer K.E."/>
            <person name="Rollins M."/>
            <person name="Thuy-Boun P.S."/>
        </authorList>
    </citation>
    <scope>NUCLEOTIDE SEQUENCE [LARGE SCALE GENOMIC DNA]</scope>
    <source>
        <strain evidence="10">F_SG_1</strain>
        <tissue evidence="10">Salivary glands</tissue>
    </source>
</reference>
<comment type="subcellular location">
    <subcellularLocation>
        <location evidence="1">Target cell membrane</location>
    </subcellularLocation>
</comment>
<dbReference type="GO" id="GO:0006887">
    <property type="term" value="P:exocytosis"/>
    <property type="evidence" value="ECO:0007669"/>
    <property type="project" value="UniProtKB-KW"/>
</dbReference>
<keyword evidence="3" id="KW-1052">Target cell membrane</keyword>
<protein>
    <submittedName>
        <fullName evidence="10">Uncharacterized protein</fullName>
    </submittedName>
</protein>
<dbReference type="SUPFAM" id="SSF48403">
    <property type="entry name" value="Ankyrin repeat"/>
    <property type="match status" value="1"/>
</dbReference>
<proteinExistence type="predicted"/>
<evidence type="ECO:0000256" key="9">
    <source>
        <dbReference type="SAM" id="MobiDB-lite"/>
    </source>
</evidence>
<evidence type="ECO:0000256" key="3">
    <source>
        <dbReference type="ARBA" id="ARBA00022537"/>
    </source>
</evidence>
<dbReference type="GO" id="GO:0044218">
    <property type="term" value="C:other organism cell membrane"/>
    <property type="evidence" value="ECO:0007669"/>
    <property type="project" value="UniProtKB-KW"/>
</dbReference>
<dbReference type="AlphaFoldDB" id="A0AAQ4ECV5"/>
<comment type="caution">
    <text evidence="10">The sequence shown here is derived from an EMBL/GenBank/DDBJ whole genome shotgun (WGS) entry which is preliminary data.</text>
</comment>
<dbReference type="PROSITE" id="PS50088">
    <property type="entry name" value="ANK_REPEAT"/>
    <property type="match status" value="3"/>
</dbReference>
<feature type="repeat" description="ANK" evidence="8">
    <location>
        <begin position="278"/>
        <end position="310"/>
    </location>
</feature>
<sequence>MVSGEPVEDLRYLFDALCVHDGGYESPDREDDGDSSPEVRRRGPLRRETAPRPCPYRHGSSDGRRSPSPDYGLPSSVDSAVSLSPPASNETAHSSGVEADYDTQSDESILEVCRILLSLPDPDELYDAIRSCLPENSPEPVSPSPELVPPSPEELPLAVQELNRQASAQPRFRVILPRKTESSCRDQEDPVSPPAKSKSAMGPQWARLHKALPVKALNQGATFVAKLVVNNSLKMRDKCGRTYVHEAVSQKKPALVYRLVEHIHRQNSCDLLDAPDYQGQTALHYACELQQYLVVGVLCAAGARRDTCDADGATPMHLAAERGCHHCIEELLAPPCPGSVNIQDNRGRTPLHRAVLSHGGQLCVKSGGKEGYVRIDCRTAVKLLTTTPSAHPHLELQDRVGETALHYAAQHHKVDLVELLLLNAEDPEALTAIANNAGDTALHMACRSLSQYRDKLVHLLLQRGASLDVPNKRGERPIDLLPPDQQLEVGWLAGTSTELCQLPC</sequence>
<keyword evidence="5" id="KW-0800">Toxin</keyword>
<evidence type="ECO:0000256" key="1">
    <source>
        <dbReference type="ARBA" id="ARBA00004175"/>
    </source>
</evidence>
<evidence type="ECO:0000313" key="10">
    <source>
        <dbReference type="EMBL" id="KAK8772480.1"/>
    </source>
</evidence>
<accession>A0AAQ4ECV5</accession>
<keyword evidence="11" id="KW-1185">Reference proteome</keyword>
<dbReference type="PANTHER" id="PTHR24161">
    <property type="entry name" value="ANK_REP_REGION DOMAIN-CONTAINING PROTEIN-RELATED"/>
    <property type="match status" value="1"/>
</dbReference>
<dbReference type="InterPro" id="IPR036770">
    <property type="entry name" value="Ankyrin_rpt-contain_sf"/>
</dbReference>
<dbReference type="Gene3D" id="1.25.40.20">
    <property type="entry name" value="Ankyrin repeat-containing domain"/>
    <property type="match status" value="2"/>
</dbReference>
<evidence type="ECO:0000256" key="7">
    <source>
        <dbReference type="ARBA" id="ARBA00023298"/>
    </source>
</evidence>
<feature type="region of interest" description="Disordered" evidence="9">
    <location>
        <begin position="21"/>
        <end position="104"/>
    </location>
</feature>
<feature type="compositionally biased region" description="Basic and acidic residues" evidence="9">
    <location>
        <begin position="179"/>
        <end position="188"/>
    </location>
</feature>
<evidence type="ECO:0000313" key="11">
    <source>
        <dbReference type="Proteomes" id="UP001321473"/>
    </source>
</evidence>
<dbReference type="GO" id="GO:0044231">
    <property type="term" value="C:host cell presynaptic membrane"/>
    <property type="evidence" value="ECO:0007669"/>
    <property type="project" value="UniProtKB-KW"/>
</dbReference>
<keyword evidence="4" id="KW-0677">Repeat</keyword>
<keyword evidence="6 8" id="KW-0040">ANK repeat</keyword>
<evidence type="ECO:0000256" key="6">
    <source>
        <dbReference type="ARBA" id="ARBA00023043"/>
    </source>
</evidence>
<feature type="compositionally biased region" description="Basic and acidic residues" evidence="9">
    <location>
        <begin position="37"/>
        <end position="50"/>
    </location>
</feature>
<dbReference type="InterPro" id="IPR002110">
    <property type="entry name" value="Ankyrin_rpt"/>
</dbReference>
<evidence type="ECO:0000256" key="4">
    <source>
        <dbReference type="ARBA" id="ARBA00022737"/>
    </source>
</evidence>
<feature type="repeat" description="ANK" evidence="8">
    <location>
        <begin position="400"/>
        <end position="432"/>
    </location>
</feature>
<dbReference type="PROSITE" id="PS50297">
    <property type="entry name" value="ANK_REP_REGION"/>
    <property type="match status" value="2"/>
</dbReference>
<dbReference type="PRINTS" id="PR01415">
    <property type="entry name" value="ANKYRIN"/>
</dbReference>
<dbReference type="PANTHER" id="PTHR24161:SF119">
    <property type="entry name" value="ANKYRIN REPEAT DOMAIN 44"/>
    <property type="match status" value="1"/>
</dbReference>
<keyword evidence="7" id="KW-0472">Membrane</keyword>
<gene>
    <name evidence="10" type="ORF">V5799_024273</name>
</gene>
<feature type="compositionally biased region" description="Polar residues" evidence="9">
    <location>
        <begin position="76"/>
        <end position="94"/>
    </location>
</feature>
<dbReference type="Proteomes" id="UP001321473">
    <property type="component" value="Unassembled WGS sequence"/>
</dbReference>
<keyword evidence="2" id="KW-0268">Exocytosis</keyword>
<keyword evidence="5" id="KW-0638">Presynaptic neurotoxin</keyword>
<dbReference type="Pfam" id="PF12796">
    <property type="entry name" value="Ank_2"/>
    <property type="match status" value="2"/>
</dbReference>
<dbReference type="SMART" id="SM00248">
    <property type="entry name" value="ANK"/>
    <property type="match status" value="5"/>
</dbReference>
<dbReference type="EMBL" id="JARKHS020018252">
    <property type="protein sequence ID" value="KAK8772480.1"/>
    <property type="molecule type" value="Genomic_DNA"/>
</dbReference>
<organism evidence="10 11">
    <name type="scientific">Amblyomma americanum</name>
    <name type="common">Lone star tick</name>
    <dbReference type="NCBI Taxonomy" id="6943"/>
    <lineage>
        <taxon>Eukaryota</taxon>
        <taxon>Metazoa</taxon>
        <taxon>Ecdysozoa</taxon>
        <taxon>Arthropoda</taxon>
        <taxon>Chelicerata</taxon>
        <taxon>Arachnida</taxon>
        <taxon>Acari</taxon>
        <taxon>Parasitiformes</taxon>
        <taxon>Ixodida</taxon>
        <taxon>Ixodoidea</taxon>
        <taxon>Ixodidae</taxon>
        <taxon>Amblyomminae</taxon>
        <taxon>Amblyomma</taxon>
    </lineage>
</organism>
<evidence type="ECO:0000256" key="2">
    <source>
        <dbReference type="ARBA" id="ARBA00022483"/>
    </source>
</evidence>
<feature type="repeat" description="ANK" evidence="8">
    <location>
        <begin position="437"/>
        <end position="472"/>
    </location>
</feature>
<evidence type="ECO:0000256" key="8">
    <source>
        <dbReference type="PROSITE-ProRule" id="PRU00023"/>
    </source>
</evidence>
<keyword evidence="7" id="KW-1053">Target membrane</keyword>